<dbReference type="Pfam" id="PF04198">
    <property type="entry name" value="Sugar-bind"/>
    <property type="match status" value="1"/>
</dbReference>
<dbReference type="EMBL" id="JACIEN010000009">
    <property type="protein sequence ID" value="MBB4019894.1"/>
    <property type="molecule type" value="Genomic_DNA"/>
</dbReference>
<dbReference type="InterPro" id="IPR051054">
    <property type="entry name" value="SorC_transcr_regulators"/>
</dbReference>
<dbReference type="InterPro" id="IPR007630">
    <property type="entry name" value="RNA_pol_sigma70_r4"/>
</dbReference>
<dbReference type="SUPFAM" id="SSF100950">
    <property type="entry name" value="NagB/RpiA/CoA transferase-like"/>
    <property type="match status" value="1"/>
</dbReference>
<keyword evidence="8" id="KW-1185">Reference proteome</keyword>
<dbReference type="InterPro" id="IPR013324">
    <property type="entry name" value="RNA_pol_sigma_r3/r4-like"/>
</dbReference>
<dbReference type="InterPro" id="IPR007324">
    <property type="entry name" value="Sugar-bd_dom_put"/>
</dbReference>
<dbReference type="GO" id="GO:0030246">
    <property type="term" value="F:carbohydrate binding"/>
    <property type="evidence" value="ECO:0007669"/>
    <property type="project" value="InterPro"/>
</dbReference>
<sequence length="333" mass="35274">MNDPVAGTTMTDPPRAAQRSAGDEVAARVVWYYYVGNLTQQEIGDRLGLTRLRVNKIIGQARVDGSVRIEVRLPLASCVALEEELAARYGLAEVAVVPAVPGYEDQQRVIGEAAGAMLSRLMGDGQSIGIGWGRTLSASVATLGPRRLPASRVVSLMGGLTRGSGTNTFEVATRLAEAIGGECHYLAAPIYCPSEHSRNDLLTHYGLADVMRRARAVDVALVSCGDVSSHSLLATTQTVRQHQEALEAAGTIGDLLGTFLDARGRPIAHRLNQCVMALSPQELKAVSRSILASGGLNKAPVVHAILSGGYVNRLVTDEDCARAILAMPLEKAS</sequence>
<evidence type="ECO:0000256" key="4">
    <source>
        <dbReference type="ARBA" id="ARBA00023163"/>
    </source>
</evidence>
<dbReference type="GO" id="GO:0006352">
    <property type="term" value="P:DNA-templated transcription initiation"/>
    <property type="evidence" value="ECO:0007669"/>
    <property type="project" value="InterPro"/>
</dbReference>
<evidence type="ECO:0000313" key="7">
    <source>
        <dbReference type="EMBL" id="MBB4019894.1"/>
    </source>
</evidence>
<dbReference type="Gene3D" id="1.10.10.10">
    <property type="entry name" value="Winged helix-like DNA-binding domain superfamily/Winged helix DNA-binding domain"/>
    <property type="match status" value="1"/>
</dbReference>
<keyword evidence="4" id="KW-0804">Transcription</keyword>
<dbReference type="GO" id="GO:0003700">
    <property type="term" value="F:DNA-binding transcription factor activity"/>
    <property type="evidence" value="ECO:0007669"/>
    <property type="project" value="InterPro"/>
</dbReference>
<dbReference type="PANTHER" id="PTHR34294">
    <property type="entry name" value="TRANSCRIPTIONAL REGULATOR-RELATED"/>
    <property type="match status" value="1"/>
</dbReference>
<dbReference type="PANTHER" id="PTHR34294:SF1">
    <property type="entry name" value="TRANSCRIPTIONAL REGULATOR LSRR"/>
    <property type="match status" value="1"/>
</dbReference>
<keyword evidence="3 7" id="KW-0238">DNA-binding</keyword>
<dbReference type="SUPFAM" id="SSF88659">
    <property type="entry name" value="Sigma3 and sigma4 domains of RNA polymerase sigma factors"/>
    <property type="match status" value="1"/>
</dbReference>
<evidence type="ECO:0000256" key="3">
    <source>
        <dbReference type="ARBA" id="ARBA00023125"/>
    </source>
</evidence>
<dbReference type="AlphaFoldDB" id="A0A840C2Q7"/>
<dbReference type="GO" id="GO:0003677">
    <property type="term" value="F:DNA binding"/>
    <property type="evidence" value="ECO:0007669"/>
    <property type="project" value="UniProtKB-KW"/>
</dbReference>
<name>A0A840C2Q7_9HYPH</name>
<feature type="domain" description="RNA polymerase sigma-70 region 4" evidence="6">
    <location>
        <begin position="28"/>
        <end position="61"/>
    </location>
</feature>
<organism evidence="7 8">
    <name type="scientific">Chelatococcus caeni</name>
    <dbReference type="NCBI Taxonomy" id="1348468"/>
    <lineage>
        <taxon>Bacteria</taxon>
        <taxon>Pseudomonadati</taxon>
        <taxon>Pseudomonadota</taxon>
        <taxon>Alphaproteobacteria</taxon>
        <taxon>Hyphomicrobiales</taxon>
        <taxon>Chelatococcaceae</taxon>
        <taxon>Chelatococcus</taxon>
    </lineage>
</organism>
<dbReference type="InterPro" id="IPR036388">
    <property type="entry name" value="WH-like_DNA-bd_sf"/>
</dbReference>
<evidence type="ECO:0000313" key="8">
    <source>
        <dbReference type="Proteomes" id="UP000577362"/>
    </source>
</evidence>
<protein>
    <submittedName>
        <fullName evidence="7">DNA-binding transcriptional regulator LsrR (DeoR family)</fullName>
    </submittedName>
</protein>
<accession>A0A840C2Q7</accession>
<evidence type="ECO:0000259" key="5">
    <source>
        <dbReference type="Pfam" id="PF04198"/>
    </source>
</evidence>
<dbReference type="RefSeq" id="WP_019404044.1">
    <property type="nucleotide sequence ID" value="NZ_JACIEN010000009.1"/>
</dbReference>
<evidence type="ECO:0000259" key="6">
    <source>
        <dbReference type="Pfam" id="PF04545"/>
    </source>
</evidence>
<evidence type="ECO:0000256" key="2">
    <source>
        <dbReference type="ARBA" id="ARBA00023015"/>
    </source>
</evidence>
<dbReference type="Proteomes" id="UP000577362">
    <property type="component" value="Unassembled WGS sequence"/>
</dbReference>
<evidence type="ECO:0000256" key="1">
    <source>
        <dbReference type="ARBA" id="ARBA00010466"/>
    </source>
</evidence>
<keyword evidence="2" id="KW-0805">Transcription regulation</keyword>
<comment type="caution">
    <text evidence="7">The sequence shown here is derived from an EMBL/GenBank/DDBJ whole genome shotgun (WGS) entry which is preliminary data.</text>
</comment>
<dbReference type="Pfam" id="PF04545">
    <property type="entry name" value="Sigma70_r4"/>
    <property type="match status" value="1"/>
</dbReference>
<dbReference type="Gene3D" id="3.40.50.1360">
    <property type="match status" value="1"/>
</dbReference>
<dbReference type="InterPro" id="IPR037171">
    <property type="entry name" value="NagB/RpiA_transferase-like"/>
</dbReference>
<gene>
    <name evidence="7" type="ORF">GGR16_004954</name>
</gene>
<proteinExistence type="inferred from homology"/>
<feature type="domain" description="Sugar-binding" evidence="5">
    <location>
        <begin position="76"/>
        <end position="326"/>
    </location>
</feature>
<reference evidence="7 8" key="1">
    <citation type="submission" date="2020-08" db="EMBL/GenBank/DDBJ databases">
        <title>Genomic Encyclopedia of Type Strains, Phase IV (KMG-IV): sequencing the most valuable type-strain genomes for metagenomic binning, comparative biology and taxonomic classification.</title>
        <authorList>
            <person name="Goeker M."/>
        </authorList>
    </citation>
    <scope>NUCLEOTIDE SEQUENCE [LARGE SCALE GENOMIC DNA]</scope>
    <source>
        <strain evidence="7 8">DSM 103737</strain>
    </source>
</reference>
<comment type="similarity">
    <text evidence="1">Belongs to the SorC transcriptional regulatory family.</text>
</comment>